<keyword evidence="2" id="KW-0479">Metal-binding</keyword>
<dbReference type="GO" id="GO:0046872">
    <property type="term" value="F:metal ion binding"/>
    <property type="evidence" value="ECO:0007669"/>
    <property type="project" value="UniProtKB-KW"/>
</dbReference>
<dbReference type="Pfam" id="PF00682">
    <property type="entry name" value="HMGL-like"/>
    <property type="match status" value="1"/>
</dbReference>
<dbReference type="InterPro" id="IPR043594">
    <property type="entry name" value="HMGL"/>
</dbReference>
<dbReference type="EC" id="4.1.3.4" evidence="5"/>
<dbReference type="AlphaFoldDB" id="A0A6J4VJG7"/>
<accession>A0A6J4VJG7</accession>
<dbReference type="InterPro" id="IPR013785">
    <property type="entry name" value="Aldolase_TIM"/>
</dbReference>
<dbReference type="EMBL" id="CADCWF010000333">
    <property type="protein sequence ID" value="CAA9579132.1"/>
    <property type="molecule type" value="Genomic_DNA"/>
</dbReference>
<dbReference type="GO" id="GO:0046951">
    <property type="term" value="P:ketone body biosynthetic process"/>
    <property type="evidence" value="ECO:0007669"/>
    <property type="project" value="TreeGrafter"/>
</dbReference>
<gene>
    <name evidence="5" type="ORF">AVDCRST_MAG59-4512</name>
</gene>
<dbReference type="Gene3D" id="3.20.20.70">
    <property type="entry name" value="Aldolase class I"/>
    <property type="match status" value="1"/>
</dbReference>
<dbReference type="InterPro" id="IPR000891">
    <property type="entry name" value="PYR_CT"/>
</dbReference>
<dbReference type="GO" id="GO:0006552">
    <property type="term" value="P:L-leucine catabolic process"/>
    <property type="evidence" value="ECO:0007669"/>
    <property type="project" value="TreeGrafter"/>
</dbReference>
<sequence>MVDTNGADRITVVEVGPRDGLQNESLSISTGAKVRFIEALADAGFSVVEATSFVNPNAVPQLADADLVMRSIRRRQGVRYLALVPNTRGLDRALAADVDAIALFTSATDAFARANVGATIAGTFERFTPVVERARDRGCWLRGYVSVAFGCPYAGSVPPEAVMSVATDLFALGCDEVSIADTIGSALPDQVSDLLRLAKEALPLDRIALHFHDTSGRAIDNVLAGIDGGVRVFDASAGGLGGCPFAPAAPGNLATERLLAALSDWGWETGIDRQAVERAVVELMAARGGERCLVGPAVAPPNEPER</sequence>
<dbReference type="PANTHER" id="PTHR42738:SF7">
    <property type="entry name" value="HYDROXYMETHYLGLUTARYL-COA LYASE"/>
    <property type="match status" value="1"/>
</dbReference>
<organism evidence="5">
    <name type="scientific">uncultured Thermomicrobiales bacterium</name>
    <dbReference type="NCBI Taxonomy" id="1645740"/>
    <lineage>
        <taxon>Bacteria</taxon>
        <taxon>Pseudomonadati</taxon>
        <taxon>Thermomicrobiota</taxon>
        <taxon>Thermomicrobia</taxon>
        <taxon>Thermomicrobiales</taxon>
        <taxon>environmental samples</taxon>
    </lineage>
</organism>
<evidence type="ECO:0000313" key="5">
    <source>
        <dbReference type="EMBL" id="CAA9579132.1"/>
    </source>
</evidence>
<proteinExistence type="inferred from homology"/>
<dbReference type="PROSITE" id="PS50991">
    <property type="entry name" value="PYR_CT"/>
    <property type="match status" value="1"/>
</dbReference>
<evidence type="ECO:0000259" key="4">
    <source>
        <dbReference type="PROSITE" id="PS50991"/>
    </source>
</evidence>
<protein>
    <submittedName>
        <fullName evidence="5">Hydroxymethylglutaryl-CoA lyase</fullName>
        <ecNumber evidence="5">4.1.3.4</ecNumber>
    </submittedName>
</protein>
<name>A0A6J4VJG7_9BACT</name>
<dbReference type="CDD" id="cd07938">
    <property type="entry name" value="DRE_TIM_HMGL"/>
    <property type="match status" value="1"/>
</dbReference>
<reference evidence="5" key="1">
    <citation type="submission" date="2020-02" db="EMBL/GenBank/DDBJ databases">
        <authorList>
            <person name="Meier V. D."/>
        </authorList>
    </citation>
    <scope>NUCLEOTIDE SEQUENCE</scope>
    <source>
        <strain evidence="5">AVDCRST_MAG59</strain>
    </source>
</reference>
<feature type="domain" description="Pyruvate carboxyltransferase" evidence="4">
    <location>
        <begin position="10"/>
        <end position="277"/>
    </location>
</feature>
<dbReference type="FunFam" id="3.20.20.70:FF:000071">
    <property type="entry name" value="Hydroxymethylglutaryl-CoA lyase"/>
    <property type="match status" value="1"/>
</dbReference>
<dbReference type="GO" id="GO:0004419">
    <property type="term" value="F:hydroxymethylglutaryl-CoA lyase activity"/>
    <property type="evidence" value="ECO:0007669"/>
    <property type="project" value="UniProtKB-EC"/>
</dbReference>
<comment type="similarity">
    <text evidence="1">Belongs to the HMG-CoA lyase family.</text>
</comment>
<dbReference type="NCBIfam" id="NF004283">
    <property type="entry name" value="PRK05692.1"/>
    <property type="match status" value="1"/>
</dbReference>
<keyword evidence="3 5" id="KW-0456">Lyase</keyword>
<dbReference type="PANTHER" id="PTHR42738">
    <property type="entry name" value="HYDROXYMETHYLGLUTARYL-COA LYASE"/>
    <property type="match status" value="1"/>
</dbReference>
<dbReference type="SUPFAM" id="SSF51569">
    <property type="entry name" value="Aldolase"/>
    <property type="match status" value="1"/>
</dbReference>
<evidence type="ECO:0000256" key="2">
    <source>
        <dbReference type="ARBA" id="ARBA00022723"/>
    </source>
</evidence>
<evidence type="ECO:0000256" key="3">
    <source>
        <dbReference type="ARBA" id="ARBA00023239"/>
    </source>
</evidence>
<evidence type="ECO:0000256" key="1">
    <source>
        <dbReference type="ARBA" id="ARBA00009405"/>
    </source>
</evidence>